<protein>
    <submittedName>
        <fullName evidence="1">P-loop containing nucleoside triphosphate hydrolase protein</fullName>
    </submittedName>
</protein>
<name>A0ACB7ZY75_9AGAM</name>
<organism evidence="1 2">
    <name type="scientific">Hygrophoropsis aurantiaca</name>
    <dbReference type="NCBI Taxonomy" id="72124"/>
    <lineage>
        <taxon>Eukaryota</taxon>
        <taxon>Fungi</taxon>
        <taxon>Dikarya</taxon>
        <taxon>Basidiomycota</taxon>
        <taxon>Agaricomycotina</taxon>
        <taxon>Agaricomycetes</taxon>
        <taxon>Agaricomycetidae</taxon>
        <taxon>Boletales</taxon>
        <taxon>Coniophorineae</taxon>
        <taxon>Hygrophoropsidaceae</taxon>
        <taxon>Hygrophoropsis</taxon>
    </lineage>
</organism>
<dbReference type="Proteomes" id="UP000790377">
    <property type="component" value="Unassembled WGS sequence"/>
</dbReference>
<comment type="caution">
    <text evidence="1">The sequence shown here is derived from an EMBL/GenBank/DDBJ whole genome shotgun (WGS) entry which is preliminary data.</text>
</comment>
<keyword evidence="1" id="KW-0378">Hydrolase</keyword>
<evidence type="ECO:0000313" key="1">
    <source>
        <dbReference type="EMBL" id="KAH7906066.1"/>
    </source>
</evidence>
<dbReference type="EMBL" id="MU268076">
    <property type="protein sequence ID" value="KAH7906066.1"/>
    <property type="molecule type" value="Genomic_DNA"/>
</dbReference>
<evidence type="ECO:0000313" key="2">
    <source>
        <dbReference type="Proteomes" id="UP000790377"/>
    </source>
</evidence>
<proteinExistence type="predicted"/>
<gene>
    <name evidence="1" type="ORF">BJ138DRAFT_1163526</name>
</gene>
<accession>A0ACB7ZY75</accession>
<keyword evidence="2" id="KW-1185">Reference proteome</keyword>
<reference evidence="1" key="1">
    <citation type="journal article" date="2021" name="New Phytol.">
        <title>Evolutionary innovations through gain and loss of genes in the ectomycorrhizal Boletales.</title>
        <authorList>
            <person name="Wu G."/>
            <person name="Miyauchi S."/>
            <person name="Morin E."/>
            <person name="Kuo A."/>
            <person name="Drula E."/>
            <person name="Varga T."/>
            <person name="Kohler A."/>
            <person name="Feng B."/>
            <person name="Cao Y."/>
            <person name="Lipzen A."/>
            <person name="Daum C."/>
            <person name="Hundley H."/>
            <person name="Pangilinan J."/>
            <person name="Johnson J."/>
            <person name="Barry K."/>
            <person name="LaButti K."/>
            <person name="Ng V."/>
            <person name="Ahrendt S."/>
            <person name="Min B."/>
            <person name="Choi I.G."/>
            <person name="Park H."/>
            <person name="Plett J.M."/>
            <person name="Magnuson J."/>
            <person name="Spatafora J.W."/>
            <person name="Nagy L.G."/>
            <person name="Henrissat B."/>
            <person name="Grigoriev I.V."/>
            <person name="Yang Z.L."/>
            <person name="Xu J."/>
            <person name="Martin F.M."/>
        </authorList>
    </citation>
    <scope>NUCLEOTIDE SEQUENCE</scope>
    <source>
        <strain evidence="1">ATCC 28755</strain>
    </source>
</reference>
<sequence>MSLFFATIPTLKAPFIVKNSTKKDGLYTVLIGPDLWKSLSFQEVEYAAISISGWQDPSRDSSGTSLPENITTRASLDAEIQGLAIPPELIATHKHIFAPSFSTEVQKLLSITPVVPAALSEVVLSARSHNGYIAAESHASILESWLCDESVLVRDGQCLTIPMGLLDIVLTGEPALGCQYTVDLALPCGQGYCKRGFTRILVMLPNVGESLDTAESSIIPENSPEYDSEDIEISECFLLNSATSDSCPSSTQTSQREYRPNNAVFGLEPLLKPISALQDDCAVYLRTVDLNQIGLLNGDWAVINSEALSRARLVRVFAQDKLVSSSGVAMISPSLLFNLCSDKICPVSLKPCPSEDCRPPIPIAKSITVARVSSAFANDRRQEPTTFHALQTYFNSGTRLVKRGDIITICIDTDVVTYDFPLSSRFEETYHSAISAYPTFSSRAGNATIQFIVTDVQLDLVMPQKGHTSDKRVCDIVVGDGGSWVDHQVTRVIQTGLEHHRVPDPMSYLNPKILASRSPSLSSSTCTNQLLHVSNSSRIQDAAAFDSGLAIMLKGSRGSGKFTSAALIAHRLGMHLTEVNCYEVISENDLKTEGFLRARVDQAIACAPCVLILRHIEALFKTTQSESAIGHSSTSMLLMESLAQVQMAWRHTGHPIIVIATTSDTTRMPSDILGYFRHEIMFDAPSETDRLKLLEDLTTNVVLTRDVSLTTFAIQTAGLVPGDLTDIVNRAQIVSLMRSNERQYISPSWSRDQSLCAIDFDTSLHQARSFYVQSIGAPKIPSVMWDDIGGLAAVRNDILDTVQLPLEHPELFSDGLKKRSGILLYGPPGTGKTLLAKAVATSCSLNFFSVKGPELLNMYIGESEANVRRIFQHARDAKPCVIFFDELDSVAPNRGNQGDSGGVMDRIVSQLLAELDGMSTGSDGMDVFVIGATNRPDLLDPALLRPGRFDRMLYLGISETHEAQYDILCALSRKFHLDSDLDLHSIANQCSFNFTGADFYALCADAMLNALSRKIEAIEVHIAKLNQHPEALGHLRLVTPQYYLAEMAGPGDINVLVSQQDFDHALDELVPSVSQSEIDHYNTIKLQFSSV</sequence>